<proteinExistence type="predicted"/>
<gene>
    <name evidence="1" type="ORF">HDF12_001569</name>
</gene>
<evidence type="ECO:0000313" key="1">
    <source>
        <dbReference type="EMBL" id="NYF51204.1"/>
    </source>
</evidence>
<dbReference type="AlphaFoldDB" id="A0A7Y9NKU5"/>
<protein>
    <submittedName>
        <fullName evidence="1">Uncharacterized protein</fullName>
    </submittedName>
</protein>
<dbReference type="Proteomes" id="UP000534186">
    <property type="component" value="Unassembled WGS sequence"/>
</dbReference>
<evidence type="ECO:0000313" key="2">
    <source>
        <dbReference type="Proteomes" id="UP000534186"/>
    </source>
</evidence>
<name>A0A7Y9NKU5_9BACT</name>
<sequence>MTNNISRRGFIALMTAGQSTLTHKKKPGKAIKITADAPPGPNFIPFTQRDWQGEASLVPVGPAVDPFAPLEDLNQGDVLKKRKETVRGIGLKTGRIDSGIRLPQVPNTDFRYHQVEQLLGQMASLLERGIATRAEWQGLGERSLATQLQLLEFSDLDDVHGDEVASGYYAFPLIQSLGDFIAQSDSDPDPSNRIIDKLASLATNGQGYPALPTDIPGTEAFLQATSTEGTQWGSWDRATAAVSKASYDNVDITYRRRRTEAARRINALKLQAFTDNGGIINFEERRTILQKRFKQDFETALARIPSIKLGIYMGTNSLWTMQTAFSIIPC</sequence>
<dbReference type="EMBL" id="JACCCV010000001">
    <property type="protein sequence ID" value="NYF51204.1"/>
    <property type="molecule type" value="Genomic_DNA"/>
</dbReference>
<comment type="caution">
    <text evidence="1">The sequence shown here is derived from an EMBL/GenBank/DDBJ whole genome shotgun (WGS) entry which is preliminary data.</text>
</comment>
<accession>A0A7Y9NKU5</accession>
<reference evidence="1 2" key="1">
    <citation type="submission" date="2020-07" db="EMBL/GenBank/DDBJ databases">
        <title>Genomic Encyclopedia of Type Strains, Phase IV (KMG-V): Genome sequencing to study the core and pangenomes of soil and plant-associated prokaryotes.</title>
        <authorList>
            <person name="Whitman W."/>
        </authorList>
    </citation>
    <scope>NUCLEOTIDE SEQUENCE [LARGE SCALE GENOMIC DNA]</scope>
    <source>
        <strain evidence="1 2">M8UP30</strain>
    </source>
</reference>
<organism evidence="1 2">
    <name type="scientific">Tunturiibacter lichenicola</name>
    <dbReference type="NCBI Taxonomy" id="2051959"/>
    <lineage>
        <taxon>Bacteria</taxon>
        <taxon>Pseudomonadati</taxon>
        <taxon>Acidobacteriota</taxon>
        <taxon>Terriglobia</taxon>
        <taxon>Terriglobales</taxon>
        <taxon>Acidobacteriaceae</taxon>
        <taxon>Tunturiibacter</taxon>
    </lineage>
</organism>